<gene>
    <name evidence="1" type="ORF">CLUMA_CG002712</name>
</gene>
<organism evidence="1 2">
    <name type="scientific">Clunio marinus</name>
    <dbReference type="NCBI Taxonomy" id="568069"/>
    <lineage>
        <taxon>Eukaryota</taxon>
        <taxon>Metazoa</taxon>
        <taxon>Ecdysozoa</taxon>
        <taxon>Arthropoda</taxon>
        <taxon>Hexapoda</taxon>
        <taxon>Insecta</taxon>
        <taxon>Pterygota</taxon>
        <taxon>Neoptera</taxon>
        <taxon>Endopterygota</taxon>
        <taxon>Diptera</taxon>
        <taxon>Nematocera</taxon>
        <taxon>Chironomoidea</taxon>
        <taxon>Chironomidae</taxon>
        <taxon>Clunio</taxon>
    </lineage>
</organism>
<name>A0A1J1HR06_9DIPT</name>
<sequence length="120" mass="14343">MNHNCLRLHDEEKLSSTGSLILLICLSTQFSKFNKEICRIFLMPLRKLLRYCSKLISFLGQFYSMFLISPQYELNHQYQASTLNPNKLFSRFKKFYQAINHKFLKERESVLSKRKQSCNH</sequence>
<proteinExistence type="predicted"/>
<evidence type="ECO:0000313" key="2">
    <source>
        <dbReference type="Proteomes" id="UP000183832"/>
    </source>
</evidence>
<reference evidence="1 2" key="1">
    <citation type="submission" date="2015-04" db="EMBL/GenBank/DDBJ databases">
        <authorList>
            <person name="Syromyatnikov M.Y."/>
            <person name="Popov V.N."/>
        </authorList>
    </citation>
    <scope>NUCLEOTIDE SEQUENCE [LARGE SCALE GENOMIC DNA]</scope>
</reference>
<dbReference type="EMBL" id="CVRI01000010">
    <property type="protein sequence ID" value="CRK88902.1"/>
    <property type="molecule type" value="Genomic_DNA"/>
</dbReference>
<dbReference type="AlphaFoldDB" id="A0A1J1HR06"/>
<dbReference type="Proteomes" id="UP000183832">
    <property type="component" value="Unassembled WGS sequence"/>
</dbReference>
<accession>A0A1J1HR06</accession>
<evidence type="ECO:0000313" key="1">
    <source>
        <dbReference type="EMBL" id="CRK88902.1"/>
    </source>
</evidence>
<keyword evidence="2" id="KW-1185">Reference proteome</keyword>
<protein>
    <submittedName>
        <fullName evidence="1">CLUMA_CG002712, isoform A</fullName>
    </submittedName>
</protein>